<dbReference type="EMBL" id="JBHRSF010000062">
    <property type="protein sequence ID" value="MFC2996315.1"/>
    <property type="molecule type" value="Genomic_DNA"/>
</dbReference>
<name>A0ABV7BFR0_9GAMM</name>
<keyword evidence="2" id="KW-1185">Reference proteome</keyword>
<proteinExistence type="predicted"/>
<dbReference type="Proteomes" id="UP001595455">
    <property type="component" value="Unassembled WGS sequence"/>
</dbReference>
<evidence type="ECO:0000313" key="1">
    <source>
        <dbReference type="EMBL" id="MFC2996315.1"/>
    </source>
</evidence>
<evidence type="ECO:0000313" key="2">
    <source>
        <dbReference type="Proteomes" id="UP001595455"/>
    </source>
</evidence>
<gene>
    <name evidence="1" type="ORF">ACFODO_13755</name>
</gene>
<comment type="caution">
    <text evidence="1">The sequence shown here is derived from an EMBL/GenBank/DDBJ whole genome shotgun (WGS) entry which is preliminary data.</text>
</comment>
<accession>A0ABV7BFR0</accession>
<reference evidence="2" key="1">
    <citation type="journal article" date="2019" name="Int. J. Syst. Evol. Microbiol.">
        <title>The Global Catalogue of Microorganisms (GCM) 10K type strain sequencing project: providing services to taxonomists for standard genome sequencing and annotation.</title>
        <authorList>
            <consortium name="The Broad Institute Genomics Platform"/>
            <consortium name="The Broad Institute Genome Sequencing Center for Infectious Disease"/>
            <person name="Wu L."/>
            <person name="Ma J."/>
        </authorList>
    </citation>
    <scope>NUCLEOTIDE SEQUENCE [LARGE SCALE GENOMIC DNA]</scope>
    <source>
        <strain evidence="2">KCTC 62575</strain>
    </source>
</reference>
<sequence>MDILSKFFIYADLSLKDDKLKLASVFLFASSCFFSSLSYADDVVEESLTQKNRIDLGGAIRMRFDYDPDRDIRKLSFDTAIVNLDFYYDQFSGHVEHRILGGAYPYTYTDHIGDINFTKKAYLEYTVDKEQAIQVGLNQVPIGFQPYYTSTVIESIAYIAGIEDLYRLGVKYDYKNENHEFLAAYYAANPWQGKGTSRGTYYSNQIVSADDSLENGTHYEEKDALAVQYNYTQKADHWISNYGVSGYYSKLKSKSDFDENNGERKVIGLHYGLNNDRFSLKLISLYNHIDTPFTQTTLGSYDGTFNIANQGVISSIDINYKIPKLNIKDINDFNVYGHYSRYDKSKKDFLDSQQFVLGSAFTFKKNIYIATEWLFGKNNPYIGGSDYGQSLAIGGSNQWENQVNINIGYYF</sequence>
<dbReference type="PROSITE" id="PS51257">
    <property type="entry name" value="PROKAR_LIPOPROTEIN"/>
    <property type="match status" value="1"/>
</dbReference>
<dbReference type="SUPFAM" id="SSF56935">
    <property type="entry name" value="Porins"/>
    <property type="match status" value="1"/>
</dbReference>
<organism evidence="1 2">
    <name type="scientific">Acinetobacter sichuanensis</name>
    <dbReference type="NCBI Taxonomy" id="2136183"/>
    <lineage>
        <taxon>Bacteria</taxon>
        <taxon>Pseudomonadati</taxon>
        <taxon>Pseudomonadota</taxon>
        <taxon>Gammaproteobacteria</taxon>
        <taxon>Moraxellales</taxon>
        <taxon>Moraxellaceae</taxon>
        <taxon>Acinetobacter</taxon>
    </lineage>
</organism>
<dbReference type="RefSeq" id="WP_228199060.1">
    <property type="nucleotide sequence ID" value="NZ_JAVIDQ010000012.1"/>
</dbReference>
<protein>
    <submittedName>
        <fullName evidence="1">Uncharacterized protein</fullName>
    </submittedName>
</protein>